<dbReference type="GO" id="GO:0070126">
    <property type="term" value="P:mitochondrial translational termination"/>
    <property type="evidence" value="ECO:0007669"/>
    <property type="project" value="TreeGrafter"/>
</dbReference>
<keyword evidence="3" id="KW-0175">Coiled coil</keyword>
<dbReference type="InterPro" id="IPR005139">
    <property type="entry name" value="PCRF"/>
</dbReference>
<evidence type="ECO:0000259" key="5">
    <source>
        <dbReference type="PROSITE" id="PS00745"/>
    </source>
</evidence>
<evidence type="ECO:0000256" key="1">
    <source>
        <dbReference type="ARBA" id="ARBA00010835"/>
    </source>
</evidence>
<accession>A0A8C5IP08</accession>
<dbReference type="Gene3D" id="3.30.160.20">
    <property type="match status" value="1"/>
</dbReference>
<dbReference type="InterPro" id="IPR045853">
    <property type="entry name" value="Pep_chain_release_fac_I_sf"/>
</dbReference>
<evidence type="ECO:0000256" key="2">
    <source>
        <dbReference type="ARBA" id="ARBA00022917"/>
    </source>
</evidence>
<comment type="similarity">
    <text evidence="1">Belongs to the prokaryotic/mitochondrial release factor family.</text>
</comment>
<dbReference type="SMART" id="SM00937">
    <property type="entry name" value="PCRF"/>
    <property type="match status" value="1"/>
</dbReference>
<dbReference type="OMA" id="ECQQSRS"/>
<dbReference type="InterPro" id="IPR000352">
    <property type="entry name" value="Pep_chain_release_fac_I"/>
</dbReference>
<dbReference type="SUPFAM" id="SSF75620">
    <property type="entry name" value="Release factor"/>
    <property type="match status" value="1"/>
</dbReference>
<reference evidence="6" key="1">
    <citation type="submission" date="2025-08" db="UniProtKB">
        <authorList>
            <consortium name="Ensembl"/>
        </authorList>
    </citation>
    <scope>IDENTIFICATION</scope>
</reference>
<feature type="domain" description="Prokaryotic-type class I peptide chain release factors" evidence="5">
    <location>
        <begin position="412"/>
        <end position="428"/>
    </location>
</feature>
<feature type="coiled-coil region" evidence="3">
    <location>
        <begin position="222"/>
        <end position="275"/>
    </location>
</feature>
<dbReference type="Gene3D" id="6.10.140.1950">
    <property type="match status" value="1"/>
</dbReference>
<dbReference type="Ensembl" id="ENSJHYT00000007189.1">
    <property type="protein sequence ID" value="ENSJHYP00000005879.1"/>
    <property type="gene ID" value="ENSJHYG00000004781.1"/>
</dbReference>
<evidence type="ECO:0000256" key="3">
    <source>
        <dbReference type="SAM" id="Coils"/>
    </source>
</evidence>
<feature type="region of interest" description="Disordered" evidence="4">
    <location>
        <begin position="55"/>
        <end position="97"/>
    </location>
</feature>
<sequence>MLFHSDVSEINLLLTRWARRRLPLPRARCRCRRGDGKRVFPQACWDRERARRTSRLPWARGPGRDPAVAGPADGESRSPAAGTGQRGPRPAGGGKIRNKMKPLQKVCRFKSLLANCCCPSQLDSCLLPPVAKKIGCMVGLHSHGFWRPKPLLDTARFTLSFNSWHRKNHQDSQALWKNEAVQKYLESLSREYQQVSHQLSAHSLNDFEQRTLRRRCADLSPIAAAFQEIKEAEREVQELEAMCTELDSRDEKQLLELALEEKESLDKKMNMLCRKLFQLLVPKEKYDTSPVILEVTAGRTTGGDICQQFTKEMFDMYQSYADYKRWTFDIVNYTPAEIGGLHHAAAHISGENVYRHLKYEGGTHRVQRIPETGLSSRMQRIHTGTMSVIVLPQPEEVDVKVDPKDLRIDTFRAKGAGGQHVNKTDSAVRIVHLPTGLAVECQQERSQQLNKEIALRTLRAKLYQQLLEKQLSQEQSARKLQLGTRAQSERIRTYNFTQDRVTDHRISYDARNIKEILSGKEALDKLINRLLEFAEIEAVTQYLENLQALEGGG</sequence>
<dbReference type="Proteomes" id="UP000694408">
    <property type="component" value="Unplaced"/>
</dbReference>
<organism evidence="6 7">
    <name type="scientific">Junco hyemalis</name>
    <name type="common">Dark-eyed junco</name>
    <dbReference type="NCBI Taxonomy" id="40217"/>
    <lineage>
        <taxon>Eukaryota</taxon>
        <taxon>Metazoa</taxon>
        <taxon>Chordata</taxon>
        <taxon>Craniata</taxon>
        <taxon>Vertebrata</taxon>
        <taxon>Euteleostomi</taxon>
        <taxon>Archelosauria</taxon>
        <taxon>Archosauria</taxon>
        <taxon>Dinosauria</taxon>
        <taxon>Saurischia</taxon>
        <taxon>Theropoda</taxon>
        <taxon>Coelurosauria</taxon>
        <taxon>Aves</taxon>
        <taxon>Neognathae</taxon>
        <taxon>Neoaves</taxon>
        <taxon>Telluraves</taxon>
        <taxon>Australaves</taxon>
        <taxon>Passeriformes</taxon>
        <taxon>Passerellidae</taxon>
        <taxon>Junco</taxon>
    </lineage>
</organism>
<name>A0A8C5IP08_JUNHY</name>
<dbReference type="Pfam" id="PF00472">
    <property type="entry name" value="RF-1"/>
    <property type="match status" value="1"/>
</dbReference>
<proteinExistence type="inferred from homology"/>
<evidence type="ECO:0000313" key="6">
    <source>
        <dbReference type="Ensembl" id="ENSJHYP00000005879.1"/>
    </source>
</evidence>
<evidence type="ECO:0000313" key="7">
    <source>
        <dbReference type="Proteomes" id="UP000694408"/>
    </source>
</evidence>
<dbReference type="GO" id="GO:0003747">
    <property type="term" value="F:translation release factor activity"/>
    <property type="evidence" value="ECO:0007669"/>
    <property type="project" value="InterPro"/>
</dbReference>
<dbReference type="GO" id="GO:0005739">
    <property type="term" value="C:mitochondrion"/>
    <property type="evidence" value="ECO:0007669"/>
    <property type="project" value="TreeGrafter"/>
</dbReference>
<dbReference type="PROSITE" id="PS00745">
    <property type="entry name" value="RF_PROK_I"/>
    <property type="match status" value="1"/>
</dbReference>
<dbReference type="InterPro" id="IPR050057">
    <property type="entry name" value="Prokaryotic/Mito_RF"/>
</dbReference>
<keyword evidence="2" id="KW-0648">Protein biosynthesis</keyword>
<dbReference type="FunFam" id="3.30.160.20:FF:000004">
    <property type="entry name" value="Peptide chain release factor 1"/>
    <property type="match status" value="1"/>
</dbReference>
<protein>
    <submittedName>
        <fullName evidence="6">Mitochondrial translation release factor 1</fullName>
    </submittedName>
</protein>
<dbReference type="PANTHER" id="PTHR43804">
    <property type="entry name" value="LD18447P"/>
    <property type="match status" value="1"/>
</dbReference>
<dbReference type="PANTHER" id="PTHR43804:SF1">
    <property type="entry name" value="PEPTIDE CHAIN RELEASE FACTOR 1, MITOCHONDRIAL"/>
    <property type="match status" value="1"/>
</dbReference>
<dbReference type="AlphaFoldDB" id="A0A8C5IP08"/>
<dbReference type="Gene3D" id="3.30.70.1660">
    <property type="match status" value="1"/>
</dbReference>
<reference evidence="6" key="2">
    <citation type="submission" date="2025-09" db="UniProtKB">
        <authorList>
            <consortium name="Ensembl"/>
        </authorList>
    </citation>
    <scope>IDENTIFICATION</scope>
</reference>
<dbReference type="Pfam" id="PF03462">
    <property type="entry name" value="PCRF"/>
    <property type="match status" value="1"/>
</dbReference>
<keyword evidence="7" id="KW-1185">Reference proteome</keyword>
<evidence type="ECO:0000256" key="4">
    <source>
        <dbReference type="SAM" id="MobiDB-lite"/>
    </source>
</evidence>